<protein>
    <recommendedName>
        <fullName evidence="3">Reverse transcriptase domain-containing protein</fullName>
    </recommendedName>
</protein>
<evidence type="ECO:0008006" key="3">
    <source>
        <dbReference type="Google" id="ProtNLM"/>
    </source>
</evidence>
<dbReference type="EMBL" id="JAIZAY010000013">
    <property type="protein sequence ID" value="KAJ8031024.1"/>
    <property type="molecule type" value="Genomic_DNA"/>
</dbReference>
<comment type="caution">
    <text evidence="1">The sequence shown here is derived from an EMBL/GenBank/DDBJ whole genome shotgun (WGS) entry which is preliminary data.</text>
</comment>
<keyword evidence="2" id="KW-1185">Reference proteome</keyword>
<sequence length="171" mass="19019">MAGSILPFCMNAQSFCQFLCGLFLQKCLDSSFILADLTVANVVGSNLCWLVWFWLVVCFQLRLYGLQGILWGLSPPLPFNLLCYVNVTSIFKKGNLSFPAISGLLVKTSVMSKVEFVVKDYVLKYLSDNGLLHLSQHGFLNKRSCVTNLLSFHEDVSLSLDSGHCVDVILP</sequence>
<proteinExistence type="predicted"/>
<reference evidence="1" key="1">
    <citation type="submission" date="2021-10" db="EMBL/GenBank/DDBJ databases">
        <title>Tropical sea cucumber genome reveals ecological adaptation and Cuvierian tubules defense mechanism.</title>
        <authorList>
            <person name="Chen T."/>
        </authorList>
    </citation>
    <scope>NUCLEOTIDE SEQUENCE</scope>
    <source>
        <strain evidence="1">Nanhai2018</strain>
        <tissue evidence="1">Muscle</tissue>
    </source>
</reference>
<accession>A0A9Q1BR25</accession>
<dbReference type="Proteomes" id="UP001152320">
    <property type="component" value="Chromosome 13"/>
</dbReference>
<name>A0A9Q1BR25_HOLLE</name>
<dbReference type="AlphaFoldDB" id="A0A9Q1BR25"/>
<evidence type="ECO:0000313" key="2">
    <source>
        <dbReference type="Proteomes" id="UP001152320"/>
    </source>
</evidence>
<dbReference type="OrthoDB" id="6819250at2759"/>
<evidence type="ECO:0000313" key="1">
    <source>
        <dbReference type="EMBL" id="KAJ8031024.1"/>
    </source>
</evidence>
<organism evidence="1 2">
    <name type="scientific">Holothuria leucospilota</name>
    <name type="common">Black long sea cucumber</name>
    <name type="synonym">Mertensiothuria leucospilota</name>
    <dbReference type="NCBI Taxonomy" id="206669"/>
    <lineage>
        <taxon>Eukaryota</taxon>
        <taxon>Metazoa</taxon>
        <taxon>Echinodermata</taxon>
        <taxon>Eleutherozoa</taxon>
        <taxon>Echinozoa</taxon>
        <taxon>Holothuroidea</taxon>
        <taxon>Aspidochirotacea</taxon>
        <taxon>Aspidochirotida</taxon>
        <taxon>Holothuriidae</taxon>
        <taxon>Holothuria</taxon>
    </lineage>
</organism>
<gene>
    <name evidence="1" type="ORF">HOLleu_27616</name>
</gene>